<dbReference type="PATRIC" id="fig|880157.4.peg.3605"/>
<dbReference type="AlphaFoldDB" id="A0A0J5FPD1"/>
<dbReference type="Proteomes" id="UP000036277">
    <property type="component" value="Unassembled WGS sequence"/>
</dbReference>
<organism evidence="2 3">
    <name type="scientific">Xenorhabdus khoisanae</name>
    <dbReference type="NCBI Taxonomy" id="880157"/>
    <lineage>
        <taxon>Bacteria</taxon>
        <taxon>Pseudomonadati</taxon>
        <taxon>Pseudomonadota</taxon>
        <taxon>Gammaproteobacteria</taxon>
        <taxon>Enterobacterales</taxon>
        <taxon>Morganellaceae</taxon>
        <taxon>Xenorhabdus</taxon>
    </lineage>
</organism>
<protein>
    <submittedName>
        <fullName evidence="2">Uncharacterized protein</fullName>
    </submittedName>
</protein>
<reference evidence="2 3" key="1">
    <citation type="submission" date="2015-06" db="EMBL/GenBank/DDBJ databases">
        <title>Draft Whole-Genome Sequence of the Entomopathogenic Bacterium Xenorhabdus khoisanae.</title>
        <authorList>
            <person name="Naidoo S."/>
            <person name="Featherston J."/>
            <person name="Gray V.M."/>
        </authorList>
    </citation>
    <scope>NUCLEOTIDE SEQUENCE [LARGE SCALE GENOMIC DNA]</scope>
    <source>
        <strain evidence="2 3">MCB</strain>
    </source>
</reference>
<evidence type="ECO:0000313" key="3">
    <source>
        <dbReference type="Proteomes" id="UP000036277"/>
    </source>
</evidence>
<feature type="transmembrane region" description="Helical" evidence="1">
    <location>
        <begin position="12"/>
        <end position="32"/>
    </location>
</feature>
<keyword evidence="1" id="KW-0812">Transmembrane</keyword>
<dbReference type="EMBL" id="LFCV01000130">
    <property type="protein sequence ID" value="KMJ43964.1"/>
    <property type="molecule type" value="Genomic_DNA"/>
</dbReference>
<comment type="caution">
    <text evidence="2">The sequence shown here is derived from an EMBL/GenBank/DDBJ whole genome shotgun (WGS) entry which is preliminary data.</text>
</comment>
<proteinExistence type="predicted"/>
<keyword evidence="1" id="KW-1133">Transmembrane helix</keyword>
<name>A0A0J5FPD1_9GAMM</name>
<accession>A0A0J5FPD1</accession>
<gene>
    <name evidence="2" type="ORF">AB204_16820</name>
</gene>
<evidence type="ECO:0000256" key="1">
    <source>
        <dbReference type="SAM" id="Phobius"/>
    </source>
</evidence>
<keyword evidence="1" id="KW-0472">Membrane</keyword>
<evidence type="ECO:0000313" key="2">
    <source>
        <dbReference type="EMBL" id="KMJ43964.1"/>
    </source>
</evidence>
<keyword evidence="3" id="KW-1185">Reference proteome</keyword>
<dbReference type="STRING" id="880157.AB204_16820"/>
<sequence>MRQPAPQLMVPVVIVVVVFVVTIFFGLLWRIVSCLSFNLSDPLLVKLNCGQCQIFFMAKAEKSVIFRTVIIQNMTKGTHHYLAGLVIF</sequence>